<organism evidence="5 6">
    <name type="scientific">Ornithinibacillus hominis</name>
    <dbReference type="NCBI Taxonomy" id="2763055"/>
    <lineage>
        <taxon>Bacteria</taxon>
        <taxon>Bacillati</taxon>
        <taxon>Bacillota</taxon>
        <taxon>Bacilli</taxon>
        <taxon>Bacillales</taxon>
        <taxon>Bacillaceae</taxon>
        <taxon>Ornithinibacillus</taxon>
    </lineage>
</organism>
<dbReference type="Pfam" id="PF06941">
    <property type="entry name" value="NT5C"/>
    <property type="match status" value="1"/>
</dbReference>
<evidence type="ECO:0000313" key="6">
    <source>
        <dbReference type="Proteomes" id="UP000637359"/>
    </source>
</evidence>
<dbReference type="GO" id="GO:0009264">
    <property type="term" value="P:deoxyribonucleotide catabolic process"/>
    <property type="evidence" value="ECO:0007669"/>
    <property type="project" value="InterPro"/>
</dbReference>
<dbReference type="SUPFAM" id="SSF56784">
    <property type="entry name" value="HAD-like"/>
    <property type="match status" value="1"/>
</dbReference>
<feature type="active site" description="Nucleophile" evidence="4">
    <location>
        <position position="6"/>
    </location>
</feature>
<evidence type="ECO:0000256" key="4">
    <source>
        <dbReference type="PIRSR" id="PIRSR610708-1"/>
    </source>
</evidence>
<dbReference type="GO" id="GO:0008253">
    <property type="term" value="F:5'-nucleotidase activity"/>
    <property type="evidence" value="ECO:0007669"/>
    <property type="project" value="InterPro"/>
</dbReference>
<evidence type="ECO:0000256" key="2">
    <source>
        <dbReference type="ARBA" id="ARBA00022801"/>
    </source>
</evidence>
<dbReference type="Proteomes" id="UP000637359">
    <property type="component" value="Unassembled WGS sequence"/>
</dbReference>
<name>A0A923L5D0_9BACI</name>
<dbReference type="PANTHER" id="PTHR35134:SF2">
    <property type="entry name" value="NUCLEOTIDASE YQFW-RELATED"/>
    <property type="match status" value="1"/>
</dbReference>
<comment type="similarity">
    <text evidence="1 3">Belongs to the 5'(3')-deoxyribonucleotidase family.</text>
</comment>
<dbReference type="InterPro" id="IPR009206">
    <property type="entry name" value="Nucleotidase_putative"/>
</dbReference>
<dbReference type="EMBL" id="JACOOL010000005">
    <property type="protein sequence ID" value="MBC5636777.1"/>
    <property type="molecule type" value="Genomic_DNA"/>
</dbReference>
<keyword evidence="6" id="KW-1185">Reference proteome</keyword>
<reference evidence="5" key="1">
    <citation type="submission" date="2020-08" db="EMBL/GenBank/DDBJ databases">
        <title>Genome public.</title>
        <authorList>
            <person name="Liu C."/>
            <person name="Sun Q."/>
        </authorList>
    </citation>
    <scope>NUCLEOTIDE SEQUENCE</scope>
    <source>
        <strain evidence="5">BX22</strain>
    </source>
</reference>
<gene>
    <name evidence="5" type="ORF">H8S33_08110</name>
</gene>
<protein>
    <recommendedName>
        <fullName evidence="3">Nucleotidase</fullName>
        <ecNumber evidence="3">3.1.3.-</ecNumber>
    </recommendedName>
</protein>
<accession>A0A923L5D0</accession>
<dbReference type="InterPro" id="IPR010708">
    <property type="entry name" value="5'(3')-deoxyribonucleotidase"/>
</dbReference>
<dbReference type="InterPro" id="IPR052419">
    <property type="entry name" value="5_3-deoxyribonucleotidase-like"/>
</dbReference>
<dbReference type="PIRSF" id="PIRSF021362">
    <property type="entry name" value="UCP021362_HAD"/>
    <property type="match status" value="1"/>
</dbReference>
<evidence type="ECO:0000313" key="5">
    <source>
        <dbReference type="EMBL" id="MBC5636777.1"/>
    </source>
</evidence>
<dbReference type="PANTHER" id="PTHR35134">
    <property type="entry name" value="NUCLEOTIDASE YQFW-RELATED"/>
    <property type="match status" value="1"/>
</dbReference>
<sequence>MRFGFDIDDTLINLREHAFHIYRMKLKKHVPIEEFHALKRVEIHEPFGLTDEEGSTMWNSSLEDIYYTDCPPYQGAVEVLNKLIESGHEIFYITARPKEHGERTKNWIKQQGFPVIDEHFFYGMQDHEKIHIIKELKLDYYIDDKPAILDTLSKEPIELFLKDQSYNRAATYNRILDWEEFLGKINNHTEVKK</sequence>
<dbReference type="AlphaFoldDB" id="A0A923L5D0"/>
<comment type="caution">
    <text evidence="5">The sequence shown here is derived from an EMBL/GenBank/DDBJ whole genome shotgun (WGS) entry which is preliminary data.</text>
</comment>
<dbReference type="InterPro" id="IPR036412">
    <property type="entry name" value="HAD-like_sf"/>
</dbReference>
<evidence type="ECO:0000256" key="3">
    <source>
        <dbReference type="PIRNR" id="PIRNR021362"/>
    </source>
</evidence>
<dbReference type="Gene3D" id="3.40.50.1000">
    <property type="entry name" value="HAD superfamily/HAD-like"/>
    <property type="match status" value="1"/>
</dbReference>
<dbReference type="EC" id="3.1.3.-" evidence="3"/>
<dbReference type="RefSeq" id="WP_186869492.1">
    <property type="nucleotide sequence ID" value="NZ_JACOOL010000005.1"/>
</dbReference>
<proteinExistence type="inferred from homology"/>
<keyword evidence="2 3" id="KW-0378">Hydrolase</keyword>
<dbReference type="InterPro" id="IPR023214">
    <property type="entry name" value="HAD_sf"/>
</dbReference>
<feature type="active site" description="Proton donor" evidence="4">
    <location>
        <position position="8"/>
    </location>
</feature>
<evidence type="ECO:0000256" key="1">
    <source>
        <dbReference type="ARBA" id="ARBA00009589"/>
    </source>
</evidence>